<evidence type="ECO:0000256" key="2">
    <source>
        <dbReference type="ARBA" id="ARBA00023125"/>
    </source>
</evidence>
<dbReference type="SMART" id="SM00345">
    <property type="entry name" value="HTH_GNTR"/>
    <property type="match status" value="1"/>
</dbReference>
<evidence type="ECO:0000313" key="7">
    <source>
        <dbReference type="Proteomes" id="UP000219331"/>
    </source>
</evidence>
<evidence type="ECO:0000256" key="4">
    <source>
        <dbReference type="SAM" id="MobiDB-lite"/>
    </source>
</evidence>
<sequence>MAGDIYDRIRALIASGAYLGGDVLPESELAARLGVSRTPIREAMRRLQAEGVIRREAYRRAVVVDVDPNEVIHIFTARASLEPIAVGMAARHRDEAFLQELRELHAGMDEAIHESEPDRRLYRDLNARFHRVIWSQGGNAFFAELVNLVARKPVVSPTFNSWTRAELMRSNRQHGDLVEALSAGDAEWAEAAMRAHLLSSRATYRRISADTPETAPRKQDWMFPDTGTGTGIGTSSGNSTAATPAKAASAR</sequence>
<feature type="domain" description="HTH gntR-type" evidence="5">
    <location>
        <begin position="1"/>
        <end position="66"/>
    </location>
</feature>
<dbReference type="InterPro" id="IPR036388">
    <property type="entry name" value="WH-like_DNA-bd_sf"/>
</dbReference>
<dbReference type="Pfam" id="PF00392">
    <property type="entry name" value="GntR"/>
    <property type="match status" value="1"/>
</dbReference>
<dbReference type="InterPro" id="IPR011711">
    <property type="entry name" value="GntR_C"/>
</dbReference>
<evidence type="ECO:0000256" key="1">
    <source>
        <dbReference type="ARBA" id="ARBA00023015"/>
    </source>
</evidence>
<evidence type="ECO:0000256" key="3">
    <source>
        <dbReference type="ARBA" id="ARBA00023163"/>
    </source>
</evidence>
<keyword evidence="2" id="KW-0238">DNA-binding</keyword>
<dbReference type="Gene3D" id="1.10.10.10">
    <property type="entry name" value="Winged helix-like DNA-binding domain superfamily/Winged helix DNA-binding domain"/>
    <property type="match status" value="1"/>
</dbReference>
<dbReference type="EMBL" id="OBML01000009">
    <property type="protein sequence ID" value="SOC17844.1"/>
    <property type="molecule type" value="Genomic_DNA"/>
</dbReference>
<protein>
    <submittedName>
        <fullName evidence="6">Transcriptional regulator, GntR family</fullName>
    </submittedName>
</protein>
<dbReference type="OrthoDB" id="7620579at2"/>
<dbReference type="SUPFAM" id="SSF46785">
    <property type="entry name" value="Winged helix' DNA-binding domain"/>
    <property type="match status" value="1"/>
</dbReference>
<accession>A0A285T9I3</accession>
<dbReference type="PANTHER" id="PTHR43537">
    <property type="entry name" value="TRANSCRIPTIONAL REGULATOR, GNTR FAMILY"/>
    <property type="match status" value="1"/>
</dbReference>
<dbReference type="InterPro" id="IPR000524">
    <property type="entry name" value="Tscrpt_reg_HTH_GntR"/>
</dbReference>
<dbReference type="RefSeq" id="WP_097175669.1">
    <property type="nucleotide sequence ID" value="NZ_OBML01000009.1"/>
</dbReference>
<dbReference type="Proteomes" id="UP000219331">
    <property type="component" value="Unassembled WGS sequence"/>
</dbReference>
<dbReference type="STRING" id="538381.GCA_001696535_02381"/>
<evidence type="ECO:0000313" key="6">
    <source>
        <dbReference type="EMBL" id="SOC17844.1"/>
    </source>
</evidence>
<organism evidence="6 7">
    <name type="scientific">Stappia indica</name>
    <dbReference type="NCBI Taxonomy" id="538381"/>
    <lineage>
        <taxon>Bacteria</taxon>
        <taxon>Pseudomonadati</taxon>
        <taxon>Pseudomonadota</taxon>
        <taxon>Alphaproteobacteria</taxon>
        <taxon>Hyphomicrobiales</taxon>
        <taxon>Stappiaceae</taxon>
        <taxon>Stappia</taxon>
    </lineage>
</organism>
<dbReference type="AlphaFoldDB" id="A0A285T9I3"/>
<dbReference type="SMART" id="SM00895">
    <property type="entry name" value="FCD"/>
    <property type="match status" value="1"/>
</dbReference>
<evidence type="ECO:0000259" key="5">
    <source>
        <dbReference type="PROSITE" id="PS50949"/>
    </source>
</evidence>
<name>A0A285T9I3_9HYPH</name>
<gene>
    <name evidence="6" type="ORF">SAMN05421512_109101</name>
</gene>
<dbReference type="GO" id="GO:0003700">
    <property type="term" value="F:DNA-binding transcription factor activity"/>
    <property type="evidence" value="ECO:0007669"/>
    <property type="project" value="InterPro"/>
</dbReference>
<dbReference type="PANTHER" id="PTHR43537:SF5">
    <property type="entry name" value="UXU OPERON TRANSCRIPTIONAL REGULATOR"/>
    <property type="match status" value="1"/>
</dbReference>
<dbReference type="Gene3D" id="1.20.120.530">
    <property type="entry name" value="GntR ligand-binding domain-like"/>
    <property type="match status" value="1"/>
</dbReference>
<dbReference type="CDD" id="cd07377">
    <property type="entry name" value="WHTH_GntR"/>
    <property type="match status" value="1"/>
</dbReference>
<dbReference type="PROSITE" id="PS50949">
    <property type="entry name" value="HTH_GNTR"/>
    <property type="match status" value="1"/>
</dbReference>
<dbReference type="Pfam" id="PF07729">
    <property type="entry name" value="FCD"/>
    <property type="match status" value="1"/>
</dbReference>
<feature type="region of interest" description="Disordered" evidence="4">
    <location>
        <begin position="208"/>
        <end position="251"/>
    </location>
</feature>
<keyword evidence="7" id="KW-1185">Reference proteome</keyword>
<dbReference type="SUPFAM" id="SSF48008">
    <property type="entry name" value="GntR ligand-binding domain-like"/>
    <property type="match status" value="1"/>
</dbReference>
<feature type="compositionally biased region" description="Low complexity" evidence="4">
    <location>
        <begin position="235"/>
        <end position="251"/>
    </location>
</feature>
<proteinExistence type="predicted"/>
<keyword evidence="1" id="KW-0805">Transcription regulation</keyword>
<dbReference type="GO" id="GO:0003677">
    <property type="term" value="F:DNA binding"/>
    <property type="evidence" value="ECO:0007669"/>
    <property type="project" value="UniProtKB-KW"/>
</dbReference>
<reference evidence="6 7" key="1">
    <citation type="submission" date="2017-08" db="EMBL/GenBank/DDBJ databases">
        <authorList>
            <person name="de Groot N.N."/>
        </authorList>
    </citation>
    <scope>NUCLEOTIDE SEQUENCE [LARGE SCALE GENOMIC DNA]</scope>
    <source>
        <strain evidence="6 7">USBA 352</strain>
    </source>
</reference>
<keyword evidence="3" id="KW-0804">Transcription</keyword>
<dbReference type="InterPro" id="IPR036390">
    <property type="entry name" value="WH_DNA-bd_sf"/>
</dbReference>
<dbReference type="InterPro" id="IPR008920">
    <property type="entry name" value="TF_FadR/GntR_C"/>
</dbReference>
<dbReference type="PRINTS" id="PR00035">
    <property type="entry name" value="HTHGNTR"/>
</dbReference>